<evidence type="ECO:0000313" key="10">
    <source>
        <dbReference type="EMBL" id="AIF02226.1"/>
    </source>
</evidence>
<keyword evidence="3" id="KW-1003">Cell membrane</keyword>
<feature type="transmembrane region" description="Helical" evidence="8">
    <location>
        <begin position="914"/>
        <end position="930"/>
    </location>
</feature>
<feature type="transmembrane region" description="Helical" evidence="8">
    <location>
        <begin position="393"/>
        <end position="413"/>
    </location>
</feature>
<keyword evidence="5 8" id="KW-1133">Transmembrane helix</keyword>
<evidence type="ECO:0000256" key="7">
    <source>
        <dbReference type="SAM" id="MobiDB-lite"/>
    </source>
</evidence>
<feature type="transmembrane region" description="Helical" evidence="8">
    <location>
        <begin position="507"/>
        <end position="527"/>
    </location>
</feature>
<sequence>MRDFSRVAEVLLPRRKMAHVVVALVSLLMLPGIAAILEPIDIESYNLDSPELEAQEIAGEKFNSRDTTIGYMVILREQGRIESPPGLEYVDEVHSFSGVGAGIEEPEGGILNLTVLREMELKITAARLDPLEPYFMPLISDVTVTQVDGILSLPQVMDDFMANRSILTRTTVDVYGHVQPPRTNWTDCGELECLLYHDSNLTQDHVDLAAARMANNSDGAFLRWLSHDRAFLPDPDGAAIGPVGGTLTEGEGFVGADWQAGRWSAGASWILVQLDQDALELDGWTFDWAEARAEDAYEWDGVRLRTVPPSHDSQFCLNSSISGDGPCAAEWSIISLEHHMRESDNQLVTMAVAEGINVEVNKELKESISLIVGMVLAIVVLLWASLRRWSDVGVVSVSLGLCLLWMHGLIGWGMIIGNSIGHPFIERSQFSNLLPILILALGIDDSLHVLHRYKEERRAGLTPHSAADVALTRVGRAIMLTTLTTMAAFAANLTSDIPALRSFGTEAALGVGSAFVLTGMWAPLLRLDIDLWMAGRGRLEEETGDRVHLVPSHWLAKVAGVSAVWAISVLVAALLITAPAAWVMKDLEGDFKVEDFLDERSDFATVVHIVNDRFSQEGEPAMLLIEGDVLDPRVYASIDELRSNMNILDADDPDKFTRTADGSVELIGIDNLVLVLIAAMVEDIVPFEAAGWNSSLPGNGIDCDNTMLGIPDVDDRDCLEFLVGFMVTNGIPETPSTPPVPPSIAQLYIKPETPLDPSYPSLAADGGEPRYERMLLYFGLRQPEQFPIVEKALDALYRDMSPLNNLSSGDMRARGDIDSGFSDADYPVTWAIATGEPVARFVAANSMQKELQGTLMLGVVFCVFTLWWGFRPTREEDEMTDDSTDDSARQVLLQIGAALLTFSLLTPIFGVETAVWPALLVLALSSFWGLRSLGVALMTTAPIVVVVVWLYGLISGLGYGLNMVTVAIATLSLGVGIDYVIHVVERFREERHHGRAVYPSIVAVGGASGLALVGSAASDMLGFLVISFSPMGFFSLFGTFSAAMIFFSLIASMIIATALIGLLNRKSLADDLEEAGGSWRLMQQVAEDEVTGRFSEQIEPTNASSSEQVAADNEE</sequence>
<comment type="subcellular location">
    <subcellularLocation>
        <location evidence="1">Cell membrane</location>
        <topology evidence="1">Multi-pass membrane protein</topology>
    </subcellularLocation>
</comment>
<evidence type="ECO:0000256" key="2">
    <source>
        <dbReference type="ARBA" id="ARBA00010157"/>
    </source>
</evidence>
<dbReference type="PANTHER" id="PTHR33406:SF6">
    <property type="entry name" value="MEMBRANE PROTEIN YDGH-RELATED"/>
    <property type="match status" value="1"/>
</dbReference>
<dbReference type="InterPro" id="IPR003392">
    <property type="entry name" value="PTHD_SSD"/>
</dbReference>
<keyword evidence="4 8" id="KW-0812">Transmembrane</keyword>
<feature type="transmembrane region" description="Helical" evidence="8">
    <location>
        <begin position="1037"/>
        <end position="1063"/>
    </location>
</feature>
<accession>A0A075GDT0</accession>
<feature type="transmembrane region" description="Helical" evidence="8">
    <location>
        <begin position="563"/>
        <end position="584"/>
    </location>
</feature>
<dbReference type="Pfam" id="PF03176">
    <property type="entry name" value="MMPL"/>
    <property type="match status" value="1"/>
</dbReference>
<feature type="domain" description="SSD" evidence="9">
    <location>
        <begin position="420"/>
        <end position="517"/>
    </location>
</feature>
<feature type="transmembrane region" description="Helical" evidence="8">
    <location>
        <begin position="474"/>
        <end position="495"/>
    </location>
</feature>
<evidence type="ECO:0000259" key="9">
    <source>
        <dbReference type="PROSITE" id="PS50156"/>
    </source>
</evidence>
<feature type="transmembrane region" description="Helical" evidence="8">
    <location>
        <begin position="851"/>
        <end position="870"/>
    </location>
</feature>
<feature type="transmembrane region" description="Helical" evidence="8">
    <location>
        <begin position="935"/>
        <end position="954"/>
    </location>
</feature>
<feature type="transmembrane region" description="Helical" evidence="8">
    <location>
        <begin position="367"/>
        <end position="386"/>
    </location>
</feature>
<dbReference type="Pfam" id="PF02460">
    <property type="entry name" value="Patched"/>
    <property type="match status" value="1"/>
</dbReference>
<feature type="transmembrane region" description="Helical" evidence="8">
    <location>
        <begin position="960"/>
        <end position="984"/>
    </location>
</feature>
<name>A0A075GDT0_9EURY</name>
<comment type="similarity">
    <text evidence="2">Belongs to the resistance-nodulation-cell division (RND) (TC 2.A.6) family. MmpL subfamily.</text>
</comment>
<dbReference type="InterPro" id="IPR004869">
    <property type="entry name" value="MMPL_dom"/>
</dbReference>
<feature type="transmembrane region" description="Helical" evidence="8">
    <location>
        <begin position="996"/>
        <end position="1017"/>
    </location>
</feature>
<evidence type="ECO:0000256" key="6">
    <source>
        <dbReference type="ARBA" id="ARBA00023136"/>
    </source>
</evidence>
<evidence type="ECO:0000256" key="5">
    <source>
        <dbReference type="ARBA" id="ARBA00022989"/>
    </source>
</evidence>
<dbReference type="GO" id="GO:0005886">
    <property type="term" value="C:plasma membrane"/>
    <property type="evidence" value="ECO:0007669"/>
    <property type="project" value="UniProtKB-SubCell"/>
</dbReference>
<dbReference type="EMBL" id="KF900643">
    <property type="protein sequence ID" value="AIF02226.1"/>
    <property type="molecule type" value="Genomic_DNA"/>
</dbReference>
<dbReference type="PANTHER" id="PTHR33406">
    <property type="entry name" value="MEMBRANE PROTEIN MJ1562-RELATED"/>
    <property type="match status" value="1"/>
</dbReference>
<feature type="compositionally biased region" description="Polar residues" evidence="7">
    <location>
        <begin position="1098"/>
        <end position="1108"/>
    </location>
</feature>
<evidence type="ECO:0000256" key="1">
    <source>
        <dbReference type="ARBA" id="ARBA00004651"/>
    </source>
</evidence>
<dbReference type="PROSITE" id="PS50156">
    <property type="entry name" value="SSD"/>
    <property type="match status" value="2"/>
</dbReference>
<organism evidence="10">
    <name type="scientific">uncultured marine group II/III euryarchaeote KM3_155_E06</name>
    <dbReference type="NCBI Taxonomy" id="1457897"/>
    <lineage>
        <taxon>Archaea</taxon>
        <taxon>Methanobacteriati</taxon>
        <taxon>Methanobacteriota</taxon>
        <taxon>environmental samples</taxon>
    </lineage>
</organism>
<evidence type="ECO:0000256" key="8">
    <source>
        <dbReference type="SAM" id="Phobius"/>
    </source>
</evidence>
<dbReference type="InterPro" id="IPR050545">
    <property type="entry name" value="Mycobact_MmpL"/>
</dbReference>
<keyword evidence="6 8" id="KW-0472">Membrane</keyword>
<reference evidence="10" key="1">
    <citation type="journal article" date="2014" name="Genome Biol. Evol.">
        <title>Pangenome evidence for extensive interdomain horizontal transfer affecting lineage core and shell genes in uncultured planktonic thaumarchaeota and euryarchaeota.</title>
        <authorList>
            <person name="Deschamps P."/>
            <person name="Zivanovic Y."/>
            <person name="Moreira D."/>
            <person name="Rodriguez-Valera F."/>
            <person name="Lopez-Garcia P."/>
        </authorList>
    </citation>
    <scope>NUCLEOTIDE SEQUENCE</scope>
</reference>
<evidence type="ECO:0000256" key="3">
    <source>
        <dbReference type="ARBA" id="ARBA00022475"/>
    </source>
</evidence>
<feature type="region of interest" description="Disordered" evidence="7">
    <location>
        <begin position="1092"/>
        <end position="1115"/>
    </location>
</feature>
<protein>
    <submittedName>
        <fullName evidence="10">Patched family protein</fullName>
    </submittedName>
</protein>
<feature type="domain" description="SSD" evidence="9">
    <location>
        <begin position="935"/>
        <end position="1062"/>
    </location>
</feature>
<evidence type="ECO:0000256" key="4">
    <source>
        <dbReference type="ARBA" id="ARBA00022692"/>
    </source>
</evidence>
<proteinExistence type="inferred from homology"/>
<dbReference type="AlphaFoldDB" id="A0A075GDT0"/>
<dbReference type="Gene3D" id="1.20.1640.10">
    <property type="entry name" value="Multidrug efflux transporter AcrB transmembrane domain"/>
    <property type="match status" value="2"/>
</dbReference>
<dbReference type="SUPFAM" id="SSF82866">
    <property type="entry name" value="Multidrug efflux transporter AcrB transmembrane domain"/>
    <property type="match status" value="2"/>
</dbReference>
<dbReference type="InterPro" id="IPR000731">
    <property type="entry name" value="SSD"/>
</dbReference>